<evidence type="ECO:0000313" key="1">
    <source>
        <dbReference type="EMBL" id="KRX34009.1"/>
    </source>
</evidence>
<name>A0A0V0T4M8_9BILA</name>
<comment type="caution">
    <text evidence="1">The sequence shown here is derived from an EMBL/GenBank/DDBJ whole genome shotgun (WGS) entry which is preliminary data.</text>
</comment>
<evidence type="ECO:0000313" key="2">
    <source>
        <dbReference type="Proteomes" id="UP000055048"/>
    </source>
</evidence>
<dbReference type="EMBL" id="JYDJ01000653">
    <property type="protein sequence ID" value="KRX34009.1"/>
    <property type="molecule type" value="Genomic_DNA"/>
</dbReference>
<dbReference type="AlphaFoldDB" id="A0A0V0T4M8"/>
<reference evidence="1 2" key="1">
    <citation type="submission" date="2015-01" db="EMBL/GenBank/DDBJ databases">
        <title>Evolution of Trichinella species and genotypes.</title>
        <authorList>
            <person name="Korhonen P.K."/>
            <person name="Edoardo P."/>
            <person name="Giuseppe L.R."/>
            <person name="Gasser R.B."/>
        </authorList>
    </citation>
    <scope>NUCLEOTIDE SEQUENCE [LARGE SCALE GENOMIC DNA]</scope>
    <source>
        <strain evidence="1">ISS417</strain>
    </source>
</reference>
<proteinExistence type="predicted"/>
<keyword evidence="2" id="KW-1185">Reference proteome</keyword>
<protein>
    <submittedName>
        <fullName evidence="1">Uncharacterized protein</fullName>
    </submittedName>
</protein>
<gene>
    <name evidence="1" type="ORF">T05_12550</name>
</gene>
<dbReference type="Proteomes" id="UP000055048">
    <property type="component" value="Unassembled WGS sequence"/>
</dbReference>
<organism evidence="1 2">
    <name type="scientific">Trichinella murrelli</name>
    <dbReference type="NCBI Taxonomy" id="144512"/>
    <lineage>
        <taxon>Eukaryota</taxon>
        <taxon>Metazoa</taxon>
        <taxon>Ecdysozoa</taxon>
        <taxon>Nematoda</taxon>
        <taxon>Enoplea</taxon>
        <taxon>Dorylaimia</taxon>
        <taxon>Trichinellida</taxon>
        <taxon>Trichinellidae</taxon>
        <taxon>Trichinella</taxon>
    </lineage>
</organism>
<sequence length="40" mass="4409">MSRMNRAPDGATHVRIGCQDFEIAGPVLHISSDYFPSQFG</sequence>
<accession>A0A0V0T4M8</accession>